<name>A0A8H6Z4J6_9AGAR</name>
<feature type="region of interest" description="Disordered" evidence="1">
    <location>
        <begin position="134"/>
        <end position="192"/>
    </location>
</feature>
<dbReference type="Proteomes" id="UP000620124">
    <property type="component" value="Unassembled WGS sequence"/>
</dbReference>
<dbReference type="EMBL" id="JACAZI010000001">
    <property type="protein sequence ID" value="KAF7372438.1"/>
    <property type="molecule type" value="Genomic_DNA"/>
</dbReference>
<accession>A0A8H6Z4J6</accession>
<dbReference type="InterPro" id="IPR035992">
    <property type="entry name" value="Ricin_B-like_lectins"/>
</dbReference>
<dbReference type="Pfam" id="PF16850">
    <property type="entry name" value="Inhibitor_I66"/>
    <property type="match status" value="1"/>
</dbReference>
<dbReference type="SUPFAM" id="SSF50370">
    <property type="entry name" value="Ricin B-like lectins"/>
    <property type="match status" value="1"/>
</dbReference>
<keyword evidence="3" id="KW-1185">Reference proteome</keyword>
<dbReference type="OrthoDB" id="3266227at2759"/>
<reference evidence="2" key="1">
    <citation type="submission" date="2020-05" db="EMBL/GenBank/DDBJ databases">
        <title>Mycena genomes resolve the evolution of fungal bioluminescence.</title>
        <authorList>
            <person name="Tsai I.J."/>
        </authorList>
    </citation>
    <scope>NUCLEOTIDE SEQUENCE</scope>
    <source>
        <strain evidence="2">CCC161011</strain>
    </source>
</reference>
<protein>
    <recommendedName>
        <fullName evidence="4">Ricin B lectin domain-containing protein</fullName>
    </recommendedName>
</protein>
<evidence type="ECO:0000313" key="3">
    <source>
        <dbReference type="Proteomes" id="UP000620124"/>
    </source>
</evidence>
<dbReference type="AlphaFoldDB" id="A0A8H6Z4J6"/>
<dbReference type="Gene3D" id="2.80.10.50">
    <property type="match status" value="1"/>
</dbReference>
<comment type="caution">
    <text evidence="2">The sequence shown here is derived from an EMBL/GenBank/DDBJ whole genome shotgun (WGS) entry which is preliminary data.</text>
</comment>
<dbReference type="InterPro" id="IPR031755">
    <property type="entry name" value="Inhibitor_I66"/>
</dbReference>
<organism evidence="2 3">
    <name type="scientific">Mycena venus</name>
    <dbReference type="NCBI Taxonomy" id="2733690"/>
    <lineage>
        <taxon>Eukaryota</taxon>
        <taxon>Fungi</taxon>
        <taxon>Dikarya</taxon>
        <taxon>Basidiomycota</taxon>
        <taxon>Agaricomycotina</taxon>
        <taxon>Agaricomycetes</taxon>
        <taxon>Agaricomycetidae</taxon>
        <taxon>Agaricales</taxon>
        <taxon>Marasmiineae</taxon>
        <taxon>Mycenaceae</taxon>
        <taxon>Mycena</taxon>
    </lineage>
</organism>
<dbReference type="GO" id="GO:0004867">
    <property type="term" value="F:serine-type endopeptidase inhibitor activity"/>
    <property type="evidence" value="ECO:0007669"/>
    <property type="project" value="InterPro"/>
</dbReference>
<evidence type="ECO:0000313" key="2">
    <source>
        <dbReference type="EMBL" id="KAF7372438.1"/>
    </source>
</evidence>
<evidence type="ECO:0008006" key="4">
    <source>
        <dbReference type="Google" id="ProtNLM"/>
    </source>
</evidence>
<proteinExistence type="predicted"/>
<sequence length="372" mass="40103">MIMPLPDTGRYTIINVQFLNFAVLPDADDRSDIVAGTQPEHDGEKWNITLLNNGKYTIKNHGFSSEASCEYRPAQEANLVGGRCTGKQWIIKETRTKDQFTISPTDADLFWGLTDGEMKTPIVLRETATDRKNHWTLVPDKETSAEGTTYVRSSVEGEGRSPPTPSSKKEKELDSKPLSTNPPSRPPPYPLPAFKGKVFGGEAFGGNVFPNEAFGGRAFGGEAFGGNVFPNEAFRGKVFANKAFRGSALGGETLGGRVFANEAFGGKAFPNEPFGGKDFANEAFGGKFGGKAFANEPFGGKDFANEPFGGKDFTNEVFGGRAFGGEAFANDAFGGEAFANDAFGGEHTSAHSPPITRPPLFTSRTWISYEGW</sequence>
<gene>
    <name evidence="2" type="ORF">MVEN_00105100</name>
</gene>
<evidence type="ECO:0000256" key="1">
    <source>
        <dbReference type="SAM" id="MobiDB-lite"/>
    </source>
</evidence>
<feature type="compositionally biased region" description="Basic and acidic residues" evidence="1">
    <location>
        <begin position="134"/>
        <end position="144"/>
    </location>
</feature>